<dbReference type="RefSeq" id="WP_055451110.1">
    <property type="nucleotide sequence ID" value="NZ_CYHF01000008.1"/>
</dbReference>
<evidence type="ECO:0000313" key="5">
    <source>
        <dbReference type="EMBL" id="CUA98726.1"/>
    </source>
</evidence>
<dbReference type="Pfam" id="PF00015">
    <property type="entry name" value="MCPsignal"/>
    <property type="match status" value="1"/>
</dbReference>
<dbReference type="SMART" id="SM00283">
    <property type="entry name" value="MA"/>
    <property type="match status" value="1"/>
</dbReference>
<gene>
    <name evidence="5" type="ORF">Ga0061069_1085</name>
</gene>
<sequence>MTQAAIEPQTPQQTDAAQQIDSLCAQALPVLGQQIDAGRAQMETAILALSQRFSSLHSRLENAVKASQQAAAGMDGGEGVVAVFQRSEGELGAVLEQLRAALDKRAAMVGEVLGMSRYTDALEKMAAEVASLAAKTNLLALNAAIEAARAGENGRGFAVVADEVRKLSAQSRDTGRKMGEQVKIITGAIQTLTRSAEQSQNEEQQFLTRSESSIDQVLGRLRDVATGLSESSDLLQRESGGIREEIGDVLVSLQFQDRVSQILTHTRDSLDTLVVELQGYRSRRAANPDAALDAPAFMQRIANGYTTQEQRLNHDGQTTVVAQDGGDITFF</sequence>
<protein>
    <submittedName>
        <fullName evidence="5">Methyl-accepting chemotaxis protein (MCP) signalling domain</fullName>
    </submittedName>
</protein>
<evidence type="ECO:0000256" key="2">
    <source>
        <dbReference type="ARBA" id="ARBA00029447"/>
    </source>
</evidence>
<accession>A0A0K6I6M1</accession>
<dbReference type="GO" id="GO:0006935">
    <property type="term" value="P:chemotaxis"/>
    <property type="evidence" value="ECO:0007669"/>
    <property type="project" value="InterPro"/>
</dbReference>
<evidence type="ECO:0000256" key="3">
    <source>
        <dbReference type="PROSITE-ProRule" id="PRU00284"/>
    </source>
</evidence>
<dbReference type="PRINTS" id="PR00260">
    <property type="entry name" value="CHEMTRNSDUCR"/>
</dbReference>
<dbReference type="Gene3D" id="1.10.287.950">
    <property type="entry name" value="Methyl-accepting chemotaxis protein"/>
    <property type="match status" value="1"/>
</dbReference>
<comment type="similarity">
    <text evidence="2">Belongs to the methyl-accepting chemotaxis (MCP) protein family.</text>
</comment>
<evidence type="ECO:0000256" key="1">
    <source>
        <dbReference type="ARBA" id="ARBA00023224"/>
    </source>
</evidence>
<dbReference type="GO" id="GO:0004888">
    <property type="term" value="F:transmembrane signaling receptor activity"/>
    <property type="evidence" value="ECO:0007669"/>
    <property type="project" value="InterPro"/>
</dbReference>
<dbReference type="OrthoDB" id="3288815at2"/>
<name>A0A0K6I6M1_9BURK</name>
<dbReference type="GO" id="GO:0007165">
    <property type="term" value="P:signal transduction"/>
    <property type="evidence" value="ECO:0007669"/>
    <property type="project" value="UniProtKB-KW"/>
</dbReference>
<dbReference type="GO" id="GO:0016020">
    <property type="term" value="C:membrane"/>
    <property type="evidence" value="ECO:0007669"/>
    <property type="project" value="InterPro"/>
</dbReference>
<dbReference type="Proteomes" id="UP000183649">
    <property type="component" value="Unassembled WGS sequence"/>
</dbReference>
<dbReference type="SUPFAM" id="SSF58104">
    <property type="entry name" value="Methyl-accepting chemotaxis protein (MCP) signaling domain"/>
    <property type="match status" value="1"/>
</dbReference>
<dbReference type="AlphaFoldDB" id="A0A0K6I6M1"/>
<keyword evidence="1 3" id="KW-0807">Transducer</keyword>
<dbReference type="PROSITE" id="PS50111">
    <property type="entry name" value="CHEMOTAXIS_TRANSDUC_2"/>
    <property type="match status" value="1"/>
</dbReference>
<organism evidence="5 6">
    <name type="scientific">Thiomonas bhubaneswarensis</name>
    <dbReference type="NCBI Taxonomy" id="339866"/>
    <lineage>
        <taxon>Bacteria</taxon>
        <taxon>Pseudomonadati</taxon>
        <taxon>Pseudomonadota</taxon>
        <taxon>Betaproteobacteria</taxon>
        <taxon>Burkholderiales</taxon>
        <taxon>Thiomonas</taxon>
    </lineage>
</organism>
<reference evidence="6" key="1">
    <citation type="submission" date="2015-08" db="EMBL/GenBank/DDBJ databases">
        <authorList>
            <person name="Varghese N."/>
        </authorList>
    </citation>
    <scope>NUCLEOTIDE SEQUENCE [LARGE SCALE GENOMIC DNA]</scope>
    <source>
        <strain evidence="6">DSM 18181</strain>
    </source>
</reference>
<dbReference type="InterPro" id="IPR004090">
    <property type="entry name" value="Chemotax_Me-accpt_rcpt"/>
</dbReference>
<proteinExistence type="inferred from homology"/>
<dbReference type="PANTHER" id="PTHR32089">
    <property type="entry name" value="METHYL-ACCEPTING CHEMOTAXIS PROTEIN MCPB"/>
    <property type="match status" value="1"/>
</dbReference>
<dbReference type="InterPro" id="IPR004089">
    <property type="entry name" value="MCPsignal_dom"/>
</dbReference>
<dbReference type="STRING" id="339866.GCA_001418255_02234"/>
<feature type="domain" description="Methyl-accepting transducer" evidence="4">
    <location>
        <begin position="41"/>
        <end position="271"/>
    </location>
</feature>
<dbReference type="EMBL" id="CYHF01000008">
    <property type="protein sequence ID" value="CUA98726.1"/>
    <property type="molecule type" value="Genomic_DNA"/>
</dbReference>
<evidence type="ECO:0000313" key="6">
    <source>
        <dbReference type="Proteomes" id="UP000183649"/>
    </source>
</evidence>
<keyword evidence="6" id="KW-1185">Reference proteome</keyword>
<evidence type="ECO:0000259" key="4">
    <source>
        <dbReference type="PROSITE" id="PS50111"/>
    </source>
</evidence>
<dbReference type="PANTHER" id="PTHR32089:SF112">
    <property type="entry name" value="LYSOZYME-LIKE PROTEIN-RELATED"/>
    <property type="match status" value="1"/>
</dbReference>